<feature type="repeat" description="ANK" evidence="3">
    <location>
        <begin position="33"/>
        <end position="60"/>
    </location>
</feature>
<dbReference type="EMBL" id="ML991811">
    <property type="protein sequence ID" value="KAF2232875.1"/>
    <property type="molecule type" value="Genomic_DNA"/>
</dbReference>
<dbReference type="PANTHER" id="PTHR24171:SF8">
    <property type="entry name" value="BRCA1-ASSOCIATED RING DOMAIN PROTEIN 1"/>
    <property type="match status" value="1"/>
</dbReference>
<dbReference type="PANTHER" id="PTHR24171">
    <property type="entry name" value="ANKYRIN REPEAT DOMAIN-CONTAINING PROTEIN 39-RELATED"/>
    <property type="match status" value="1"/>
</dbReference>
<proteinExistence type="predicted"/>
<evidence type="ECO:0000313" key="4">
    <source>
        <dbReference type="EMBL" id="KAF2232875.1"/>
    </source>
</evidence>
<evidence type="ECO:0000313" key="5">
    <source>
        <dbReference type="Proteomes" id="UP000800092"/>
    </source>
</evidence>
<protein>
    <submittedName>
        <fullName evidence="4">Ankyrin</fullName>
    </submittedName>
</protein>
<name>A0A6A6H4E8_VIRVR</name>
<dbReference type="InterPro" id="IPR036770">
    <property type="entry name" value="Ankyrin_rpt-contain_sf"/>
</dbReference>
<dbReference type="Proteomes" id="UP000800092">
    <property type="component" value="Unassembled WGS sequence"/>
</dbReference>
<feature type="repeat" description="ANK" evidence="3">
    <location>
        <begin position="1"/>
        <end position="32"/>
    </location>
</feature>
<keyword evidence="2 3" id="KW-0040">ANK repeat</keyword>
<evidence type="ECO:0000256" key="2">
    <source>
        <dbReference type="ARBA" id="ARBA00023043"/>
    </source>
</evidence>
<feature type="non-terminal residue" evidence="4">
    <location>
        <position position="1"/>
    </location>
</feature>
<gene>
    <name evidence="4" type="ORF">EV356DRAFT_416137</name>
</gene>
<dbReference type="GO" id="GO:0004842">
    <property type="term" value="F:ubiquitin-protein transferase activity"/>
    <property type="evidence" value="ECO:0007669"/>
    <property type="project" value="TreeGrafter"/>
</dbReference>
<keyword evidence="1" id="KW-0677">Repeat</keyword>
<dbReference type="InterPro" id="IPR002110">
    <property type="entry name" value="Ankyrin_rpt"/>
</dbReference>
<dbReference type="OrthoDB" id="1577640at2759"/>
<sequence length="60" mass="6205">GQTALHLAALEGLVENVHKLIQTGADITAADIKGNTPIHLAASQGHVECVHTLLRTGADI</sequence>
<dbReference type="PRINTS" id="PR01415">
    <property type="entry name" value="ANKYRIN"/>
</dbReference>
<dbReference type="AlphaFoldDB" id="A0A6A6H4E8"/>
<dbReference type="PROSITE" id="PS50088">
    <property type="entry name" value="ANK_REPEAT"/>
    <property type="match status" value="2"/>
</dbReference>
<dbReference type="PROSITE" id="PS50297">
    <property type="entry name" value="ANK_REP_REGION"/>
    <property type="match status" value="2"/>
</dbReference>
<evidence type="ECO:0000256" key="3">
    <source>
        <dbReference type="PROSITE-ProRule" id="PRU00023"/>
    </source>
</evidence>
<dbReference type="Gene3D" id="1.25.40.20">
    <property type="entry name" value="Ankyrin repeat-containing domain"/>
    <property type="match status" value="1"/>
</dbReference>
<evidence type="ECO:0000256" key="1">
    <source>
        <dbReference type="ARBA" id="ARBA00022737"/>
    </source>
</evidence>
<reference evidence="4" key="1">
    <citation type="journal article" date="2020" name="Stud. Mycol.">
        <title>101 Dothideomycetes genomes: a test case for predicting lifestyles and emergence of pathogens.</title>
        <authorList>
            <person name="Haridas S."/>
            <person name="Albert R."/>
            <person name="Binder M."/>
            <person name="Bloem J."/>
            <person name="Labutti K."/>
            <person name="Salamov A."/>
            <person name="Andreopoulos B."/>
            <person name="Baker S."/>
            <person name="Barry K."/>
            <person name="Bills G."/>
            <person name="Bluhm B."/>
            <person name="Cannon C."/>
            <person name="Castanera R."/>
            <person name="Culley D."/>
            <person name="Daum C."/>
            <person name="Ezra D."/>
            <person name="Gonzalez J."/>
            <person name="Henrissat B."/>
            <person name="Kuo A."/>
            <person name="Liang C."/>
            <person name="Lipzen A."/>
            <person name="Lutzoni F."/>
            <person name="Magnuson J."/>
            <person name="Mondo S."/>
            <person name="Nolan M."/>
            <person name="Ohm R."/>
            <person name="Pangilinan J."/>
            <person name="Park H.-J."/>
            <person name="Ramirez L."/>
            <person name="Alfaro M."/>
            <person name="Sun H."/>
            <person name="Tritt A."/>
            <person name="Yoshinaga Y."/>
            <person name="Zwiers L.-H."/>
            <person name="Turgeon B."/>
            <person name="Goodwin S."/>
            <person name="Spatafora J."/>
            <person name="Crous P."/>
            <person name="Grigoriev I."/>
        </authorList>
    </citation>
    <scope>NUCLEOTIDE SEQUENCE</scope>
    <source>
        <strain evidence="4">Tuck. ex Michener</strain>
    </source>
</reference>
<dbReference type="GO" id="GO:0085020">
    <property type="term" value="P:protein K6-linked ubiquitination"/>
    <property type="evidence" value="ECO:0007669"/>
    <property type="project" value="TreeGrafter"/>
</dbReference>
<dbReference type="SMART" id="SM00248">
    <property type="entry name" value="ANK"/>
    <property type="match status" value="2"/>
</dbReference>
<dbReference type="SUPFAM" id="SSF48403">
    <property type="entry name" value="Ankyrin repeat"/>
    <property type="match status" value="1"/>
</dbReference>
<feature type="non-terminal residue" evidence="4">
    <location>
        <position position="60"/>
    </location>
</feature>
<keyword evidence="5" id="KW-1185">Reference proteome</keyword>
<dbReference type="Pfam" id="PF12796">
    <property type="entry name" value="Ank_2"/>
    <property type="match status" value="1"/>
</dbReference>
<organism evidence="4 5">
    <name type="scientific">Viridothelium virens</name>
    <name type="common">Speckled blister lichen</name>
    <name type="synonym">Trypethelium virens</name>
    <dbReference type="NCBI Taxonomy" id="1048519"/>
    <lineage>
        <taxon>Eukaryota</taxon>
        <taxon>Fungi</taxon>
        <taxon>Dikarya</taxon>
        <taxon>Ascomycota</taxon>
        <taxon>Pezizomycotina</taxon>
        <taxon>Dothideomycetes</taxon>
        <taxon>Dothideomycetes incertae sedis</taxon>
        <taxon>Trypetheliales</taxon>
        <taxon>Trypetheliaceae</taxon>
        <taxon>Viridothelium</taxon>
    </lineage>
</organism>
<accession>A0A6A6H4E8</accession>